<evidence type="ECO:0000313" key="2">
    <source>
        <dbReference type="Proteomes" id="UP000487649"/>
    </source>
</evidence>
<dbReference type="Gene3D" id="1.10.3210.10">
    <property type="entry name" value="Hypothetical protein af1432"/>
    <property type="match status" value="1"/>
</dbReference>
<comment type="caution">
    <text evidence="1">The sequence shown here is derived from an EMBL/GenBank/DDBJ whole genome shotgun (WGS) entry which is preliminary data.</text>
</comment>
<dbReference type="RefSeq" id="WP_006784722.1">
    <property type="nucleotide sequence ID" value="NZ_JAMQUV010000023.1"/>
</dbReference>
<evidence type="ECO:0008006" key="3">
    <source>
        <dbReference type="Google" id="ProtNLM"/>
    </source>
</evidence>
<name>A0A9X4XDL8_9FIRM</name>
<dbReference type="EMBL" id="WMQE01000006">
    <property type="protein sequence ID" value="MTK20612.1"/>
    <property type="molecule type" value="Genomic_DNA"/>
</dbReference>
<sequence length="211" mass="24468">MSVKQVILGRLNSIEREGMEDLIKFLNKSDYFLAPASVRGHCNYPYGLAIHSHNVVELLIEKNKRFHLGLTLESIYLAGYLHDLCKVNIFKPVLKLRYNQKNEKECYFTYDCIDDFPLGHGEKSVIIAQQYIRLTLEEILLIRWHTGPATPCENTYRYDQALKICPAIKAIFTADEEAATFLEKIKEPQVYQPSVYYAWKKTAILPKNLLH</sequence>
<reference evidence="1 2" key="1">
    <citation type="journal article" date="2019" name="Nat. Med.">
        <title>A library of human gut bacterial isolates paired with longitudinal multiomics data enables mechanistic microbiome research.</title>
        <authorList>
            <person name="Poyet M."/>
            <person name="Groussin M."/>
            <person name="Gibbons S.M."/>
            <person name="Avila-Pacheco J."/>
            <person name="Jiang X."/>
            <person name="Kearney S.M."/>
            <person name="Perrotta A.R."/>
            <person name="Berdy B."/>
            <person name="Zhao S."/>
            <person name="Lieberman T.D."/>
            <person name="Swanson P.K."/>
            <person name="Smith M."/>
            <person name="Roesemann S."/>
            <person name="Alexander J.E."/>
            <person name="Rich S.A."/>
            <person name="Livny J."/>
            <person name="Vlamakis H."/>
            <person name="Clish C."/>
            <person name="Bullock K."/>
            <person name="Deik A."/>
            <person name="Scott J."/>
            <person name="Pierce K.A."/>
            <person name="Xavier R.J."/>
            <person name="Alm E.J."/>
        </authorList>
    </citation>
    <scope>NUCLEOTIDE SEQUENCE [LARGE SCALE GENOMIC DNA]</scope>
    <source>
        <strain evidence="1 2">BIOML-A198</strain>
    </source>
</reference>
<organism evidence="1 2">
    <name type="scientific">Turicibacter sanguinis</name>
    <dbReference type="NCBI Taxonomy" id="154288"/>
    <lineage>
        <taxon>Bacteria</taxon>
        <taxon>Bacillati</taxon>
        <taxon>Bacillota</taxon>
        <taxon>Erysipelotrichia</taxon>
        <taxon>Erysipelotrichales</taxon>
        <taxon>Turicibacteraceae</taxon>
        <taxon>Turicibacter</taxon>
    </lineage>
</organism>
<proteinExistence type="predicted"/>
<dbReference type="SUPFAM" id="SSF109604">
    <property type="entry name" value="HD-domain/PDEase-like"/>
    <property type="match status" value="1"/>
</dbReference>
<dbReference type="Proteomes" id="UP000487649">
    <property type="component" value="Unassembled WGS sequence"/>
</dbReference>
<protein>
    <recommendedName>
        <fullName evidence="3">HD domain-containing protein</fullName>
    </recommendedName>
</protein>
<accession>A0A9X4XDL8</accession>
<gene>
    <name evidence="1" type="ORF">GMA92_04060</name>
</gene>
<dbReference type="AlphaFoldDB" id="A0A9X4XDL8"/>
<evidence type="ECO:0000313" key="1">
    <source>
        <dbReference type="EMBL" id="MTK20612.1"/>
    </source>
</evidence>